<sequence>MGIRCRRLIVLGQRRSPRAPVAVAALHRPEPDSDPTPLEPLSARRRRCSRCSRRLAVSAGTLCRCGQLLCNEHRHAEAHDCTFDYKALAYRGDTPGPSSASCQRSDWVDVRGRFEANPRGRARVTGFEWH</sequence>
<keyword evidence="3" id="KW-0862">Zinc</keyword>
<feature type="domain" description="AN1-type" evidence="5">
    <location>
        <begin position="42"/>
        <end position="89"/>
    </location>
</feature>
<name>A0A836CGL3_9STRA</name>
<dbReference type="Pfam" id="PF01428">
    <property type="entry name" value="zf-AN1"/>
    <property type="match status" value="1"/>
</dbReference>
<dbReference type="InterPro" id="IPR035896">
    <property type="entry name" value="AN1-like_Znf"/>
</dbReference>
<proteinExistence type="predicted"/>
<protein>
    <recommendedName>
        <fullName evidence="5">AN1-type domain-containing protein</fullName>
    </recommendedName>
</protein>
<evidence type="ECO:0000259" key="5">
    <source>
        <dbReference type="PROSITE" id="PS51039"/>
    </source>
</evidence>
<evidence type="ECO:0000256" key="1">
    <source>
        <dbReference type="ARBA" id="ARBA00022723"/>
    </source>
</evidence>
<dbReference type="SUPFAM" id="SSF118310">
    <property type="entry name" value="AN1-like Zinc finger"/>
    <property type="match status" value="1"/>
</dbReference>
<dbReference type="InterPro" id="IPR050652">
    <property type="entry name" value="AN1_A20_ZnFinger"/>
</dbReference>
<accession>A0A836CGL3</accession>
<comment type="caution">
    <text evidence="6">The sequence shown here is derived from an EMBL/GenBank/DDBJ whole genome shotgun (WGS) entry which is preliminary data.</text>
</comment>
<dbReference type="PROSITE" id="PS51039">
    <property type="entry name" value="ZF_AN1"/>
    <property type="match status" value="1"/>
</dbReference>
<evidence type="ECO:0000256" key="4">
    <source>
        <dbReference type="PROSITE-ProRule" id="PRU00449"/>
    </source>
</evidence>
<evidence type="ECO:0000313" key="7">
    <source>
        <dbReference type="Proteomes" id="UP000664859"/>
    </source>
</evidence>
<evidence type="ECO:0000313" key="6">
    <source>
        <dbReference type="EMBL" id="KAG5183026.1"/>
    </source>
</evidence>
<dbReference type="EMBL" id="JAFCMP010000223">
    <property type="protein sequence ID" value="KAG5183026.1"/>
    <property type="molecule type" value="Genomic_DNA"/>
</dbReference>
<dbReference type="InterPro" id="IPR000058">
    <property type="entry name" value="Znf_AN1"/>
</dbReference>
<evidence type="ECO:0000256" key="3">
    <source>
        <dbReference type="ARBA" id="ARBA00022833"/>
    </source>
</evidence>
<dbReference type="OrthoDB" id="756206at2759"/>
<keyword evidence="7" id="KW-1185">Reference proteome</keyword>
<dbReference type="PANTHER" id="PTHR10634:SF67">
    <property type="entry name" value="AN1-TYPE ZINC FINGER PROTEIN 3"/>
    <property type="match status" value="1"/>
</dbReference>
<organism evidence="6 7">
    <name type="scientific">Tribonema minus</name>
    <dbReference type="NCBI Taxonomy" id="303371"/>
    <lineage>
        <taxon>Eukaryota</taxon>
        <taxon>Sar</taxon>
        <taxon>Stramenopiles</taxon>
        <taxon>Ochrophyta</taxon>
        <taxon>PX clade</taxon>
        <taxon>Xanthophyceae</taxon>
        <taxon>Tribonematales</taxon>
        <taxon>Tribonemataceae</taxon>
        <taxon>Tribonema</taxon>
    </lineage>
</organism>
<evidence type="ECO:0000256" key="2">
    <source>
        <dbReference type="ARBA" id="ARBA00022771"/>
    </source>
</evidence>
<dbReference type="Proteomes" id="UP000664859">
    <property type="component" value="Unassembled WGS sequence"/>
</dbReference>
<dbReference type="SMART" id="SM00154">
    <property type="entry name" value="ZnF_AN1"/>
    <property type="match status" value="1"/>
</dbReference>
<dbReference type="GO" id="GO:0008270">
    <property type="term" value="F:zinc ion binding"/>
    <property type="evidence" value="ECO:0007669"/>
    <property type="project" value="UniProtKB-KW"/>
</dbReference>
<reference evidence="6" key="1">
    <citation type="submission" date="2021-02" db="EMBL/GenBank/DDBJ databases">
        <title>First Annotated Genome of the Yellow-green Alga Tribonema minus.</title>
        <authorList>
            <person name="Mahan K.M."/>
        </authorList>
    </citation>
    <scope>NUCLEOTIDE SEQUENCE</scope>
    <source>
        <strain evidence="6">UTEX B ZZ1240</strain>
    </source>
</reference>
<dbReference type="AlphaFoldDB" id="A0A836CGL3"/>
<dbReference type="Gene3D" id="4.10.1110.10">
    <property type="entry name" value="AN1-like Zinc finger"/>
    <property type="match status" value="1"/>
</dbReference>
<dbReference type="PANTHER" id="PTHR10634">
    <property type="entry name" value="AN1-TYPE ZINC FINGER PROTEIN"/>
    <property type="match status" value="1"/>
</dbReference>
<gene>
    <name evidence="6" type="ORF">JKP88DRAFT_272989</name>
</gene>
<keyword evidence="1" id="KW-0479">Metal-binding</keyword>
<keyword evidence="2 4" id="KW-0863">Zinc-finger</keyword>